<feature type="transmembrane region" description="Helical" evidence="1">
    <location>
        <begin position="6"/>
        <end position="23"/>
    </location>
</feature>
<evidence type="ECO:0000313" key="3">
    <source>
        <dbReference type="Proteomes" id="UP000199469"/>
    </source>
</evidence>
<keyword evidence="3" id="KW-1185">Reference proteome</keyword>
<dbReference type="AlphaFoldDB" id="A0A1I0S1E4"/>
<organism evidence="2 3">
    <name type="scientific">Chryseobacterium wanjuense</name>
    <dbReference type="NCBI Taxonomy" id="356305"/>
    <lineage>
        <taxon>Bacteria</taxon>
        <taxon>Pseudomonadati</taxon>
        <taxon>Bacteroidota</taxon>
        <taxon>Flavobacteriia</taxon>
        <taxon>Flavobacteriales</taxon>
        <taxon>Weeksellaceae</taxon>
        <taxon>Chryseobacterium group</taxon>
        <taxon>Chryseobacterium</taxon>
    </lineage>
</organism>
<keyword evidence="1" id="KW-1133">Transmembrane helix</keyword>
<evidence type="ECO:0000313" key="2">
    <source>
        <dbReference type="EMBL" id="SEW48305.1"/>
    </source>
</evidence>
<dbReference type="Proteomes" id="UP000199469">
    <property type="component" value="Unassembled WGS sequence"/>
</dbReference>
<name>A0A1I0S1E4_9FLAO</name>
<proteinExistence type="predicted"/>
<keyword evidence="1" id="KW-0472">Membrane</keyword>
<dbReference type="RefSeq" id="WP_139176898.1">
    <property type="nucleotide sequence ID" value="NZ_FOIU01000003.1"/>
</dbReference>
<reference evidence="3" key="1">
    <citation type="submission" date="2016-10" db="EMBL/GenBank/DDBJ databases">
        <authorList>
            <person name="Varghese N."/>
            <person name="Submissions S."/>
        </authorList>
    </citation>
    <scope>NUCLEOTIDE SEQUENCE [LARGE SCALE GENOMIC DNA]</scope>
    <source>
        <strain evidence="3">DSM 17724</strain>
    </source>
</reference>
<evidence type="ECO:0000256" key="1">
    <source>
        <dbReference type="SAM" id="Phobius"/>
    </source>
</evidence>
<gene>
    <name evidence="2" type="ORF">SAMN05421841_3785</name>
</gene>
<protein>
    <submittedName>
        <fullName evidence="2">Uncharacterized protein</fullName>
    </submittedName>
</protein>
<sequence length="143" mass="17118">MQKYTKYLFFISFFLSLLSLYVIERGGKEIYPFFSWKLFTSPSGSEKFEEQYRLYRVDGNDTIRILYKPTAIYDENNLALIVGFYGKKIEKNENREGSVEKMKIFMKSYQPEYKNLLLYKESFNPWDLGTSVFKIKKTLITRL</sequence>
<dbReference type="EMBL" id="FOIU01000003">
    <property type="protein sequence ID" value="SEW48305.1"/>
    <property type="molecule type" value="Genomic_DNA"/>
</dbReference>
<dbReference type="OrthoDB" id="893844at2"/>
<dbReference type="STRING" id="356305.SAMN05421841_3785"/>
<accession>A0A1I0S1E4</accession>
<keyword evidence="1" id="KW-0812">Transmembrane</keyword>